<dbReference type="PROSITE" id="PS50817">
    <property type="entry name" value="INTEIN_N_TER"/>
    <property type="match status" value="1"/>
</dbReference>
<evidence type="ECO:0000259" key="1">
    <source>
        <dbReference type="Pfam" id="PF13403"/>
    </source>
</evidence>
<dbReference type="Gene3D" id="2.170.16.10">
    <property type="entry name" value="Hedgehog/Intein (Hint) domain"/>
    <property type="match status" value="1"/>
</dbReference>
<sequence length="313" mass="33156">MASATYTQVYSLTNTGNGTFGIAIGATDLTGTGSATVTETSNSPDNSLTSNEVFSYTGTIIPGTTLTYFGNAHFLTSGGPDIGFVATDGNGNYYLFSNSQNIAPGTTTVSANTTEPEPICFYPGTLIRIPDGELPVEALRSGDLVLTADGKAVPVRWIGRQTVSTLFTDKLRVLPIRVRAGALGENLPTRDLLVSPAHALLVDGVLVQAGALVNGTSVIREQDVPATFTYFHIEVAEHTLVLAEGAPAETFVDNVHRERFDNWNEYVALAGDTAPISEMDLPRAISHRQVPVSIRRRLEGRAAALFGALNAAA</sequence>
<evidence type="ECO:0000313" key="2">
    <source>
        <dbReference type="EMBL" id="MBC4019187.1"/>
    </source>
</evidence>
<reference evidence="2" key="1">
    <citation type="submission" date="2020-08" db="EMBL/GenBank/DDBJ databases">
        <authorList>
            <person name="Hu Y."/>
            <person name="Nguyen S.V."/>
            <person name="Li F."/>
            <person name="Fanning S."/>
        </authorList>
    </citation>
    <scope>NUCLEOTIDE SEQUENCE</scope>
    <source>
        <strain evidence="2">SYSU D8009</strain>
    </source>
</reference>
<feature type="domain" description="Hedgehog/Intein (Hint)" evidence="1">
    <location>
        <begin position="119"/>
        <end position="253"/>
    </location>
</feature>
<dbReference type="GO" id="GO:0016539">
    <property type="term" value="P:intein-mediated protein splicing"/>
    <property type="evidence" value="ECO:0007669"/>
    <property type="project" value="InterPro"/>
</dbReference>
<organism evidence="2 3">
    <name type="scientific">Siccirubricoccus deserti</name>
    <dbReference type="NCBI Taxonomy" id="2013562"/>
    <lineage>
        <taxon>Bacteria</taxon>
        <taxon>Pseudomonadati</taxon>
        <taxon>Pseudomonadota</taxon>
        <taxon>Alphaproteobacteria</taxon>
        <taxon>Acetobacterales</taxon>
        <taxon>Roseomonadaceae</taxon>
        <taxon>Siccirubricoccus</taxon>
    </lineage>
</organism>
<dbReference type="RefSeq" id="WP_186773915.1">
    <property type="nucleotide sequence ID" value="NZ_JACOMF010000135.1"/>
</dbReference>
<name>A0A9X0R6B8_9PROT</name>
<dbReference type="SUPFAM" id="SSF51294">
    <property type="entry name" value="Hedgehog/intein (Hint) domain"/>
    <property type="match status" value="1"/>
</dbReference>
<keyword evidence="3" id="KW-1185">Reference proteome</keyword>
<evidence type="ECO:0000313" key="3">
    <source>
        <dbReference type="Proteomes" id="UP000600101"/>
    </source>
</evidence>
<dbReference type="Proteomes" id="UP000600101">
    <property type="component" value="Unassembled WGS sequence"/>
</dbReference>
<gene>
    <name evidence="2" type="ORF">H7965_28615</name>
</gene>
<dbReference type="AlphaFoldDB" id="A0A9X0R6B8"/>
<proteinExistence type="predicted"/>
<accession>A0A9X0R6B8</accession>
<protein>
    <submittedName>
        <fullName evidence="2">Hint domain-containing protein</fullName>
    </submittedName>
</protein>
<comment type="caution">
    <text evidence="2">The sequence shown here is derived from an EMBL/GenBank/DDBJ whole genome shotgun (WGS) entry which is preliminary data.</text>
</comment>
<dbReference type="InterPro" id="IPR006141">
    <property type="entry name" value="Intein_N"/>
</dbReference>
<dbReference type="InterPro" id="IPR036844">
    <property type="entry name" value="Hint_dom_sf"/>
</dbReference>
<dbReference type="InterPro" id="IPR028992">
    <property type="entry name" value="Hedgehog/Intein_dom"/>
</dbReference>
<dbReference type="Pfam" id="PF13403">
    <property type="entry name" value="Hint_2"/>
    <property type="match status" value="1"/>
</dbReference>
<dbReference type="EMBL" id="JACOMF010000135">
    <property type="protein sequence ID" value="MBC4019187.1"/>
    <property type="molecule type" value="Genomic_DNA"/>
</dbReference>